<protein>
    <submittedName>
        <fullName evidence="2">Dihydrodipicolinate reductase</fullName>
    </submittedName>
</protein>
<feature type="chain" id="PRO_5046564315" evidence="1">
    <location>
        <begin position="23"/>
        <end position="121"/>
    </location>
</feature>
<dbReference type="Proteomes" id="UP001193035">
    <property type="component" value="Unassembled WGS sequence"/>
</dbReference>
<organism evidence="2 3">
    <name type="scientific">Ruegeria sediminis</name>
    <dbReference type="NCBI Taxonomy" id="2583820"/>
    <lineage>
        <taxon>Bacteria</taxon>
        <taxon>Pseudomonadati</taxon>
        <taxon>Pseudomonadota</taxon>
        <taxon>Alphaproteobacteria</taxon>
        <taxon>Rhodobacterales</taxon>
        <taxon>Roseobacteraceae</taxon>
        <taxon>Ruegeria</taxon>
    </lineage>
</organism>
<keyword evidence="1" id="KW-0732">Signal</keyword>
<accession>A0ABY2X575</accession>
<sequence>MKPKLLVLLSLTAAVAGSAALAEFKQVKKESQFQQQIVDRKLVGANGDWTIIKADGSQSGEFNGNKYVGSWKWSGKYWCRNGVIGGRELGTNCQLVEVDGNSVRFIRDKGKGKVSVALTIE</sequence>
<evidence type="ECO:0000313" key="2">
    <source>
        <dbReference type="EMBL" id="TMV10238.1"/>
    </source>
</evidence>
<feature type="signal peptide" evidence="1">
    <location>
        <begin position="1"/>
        <end position="22"/>
    </location>
</feature>
<evidence type="ECO:0000256" key="1">
    <source>
        <dbReference type="SAM" id="SignalP"/>
    </source>
</evidence>
<gene>
    <name evidence="2" type="ORF">FGK63_04020</name>
</gene>
<proteinExistence type="predicted"/>
<dbReference type="EMBL" id="VCPD01000001">
    <property type="protein sequence ID" value="TMV10238.1"/>
    <property type="molecule type" value="Genomic_DNA"/>
</dbReference>
<comment type="caution">
    <text evidence="2">The sequence shown here is derived from an EMBL/GenBank/DDBJ whole genome shotgun (WGS) entry which is preliminary data.</text>
</comment>
<keyword evidence="3" id="KW-1185">Reference proteome</keyword>
<evidence type="ECO:0000313" key="3">
    <source>
        <dbReference type="Proteomes" id="UP001193035"/>
    </source>
</evidence>
<reference evidence="2 3" key="1">
    <citation type="submission" date="2019-05" db="EMBL/GenBank/DDBJ databases">
        <title>Ruegeria sp. nov., isolated from tidal flat.</title>
        <authorList>
            <person name="Kim W."/>
        </authorList>
    </citation>
    <scope>NUCLEOTIDE SEQUENCE [LARGE SCALE GENOMIC DNA]</scope>
    <source>
        <strain evidence="2 3">CAU 1488</strain>
    </source>
</reference>
<dbReference type="RefSeq" id="WP_138840295.1">
    <property type="nucleotide sequence ID" value="NZ_VCPD01000001.1"/>
</dbReference>
<name>A0ABY2X575_9RHOB</name>